<reference evidence="2 3" key="1">
    <citation type="journal article" date="2011" name="Front. Microbiol.">
        <title>Genomic signatures of strain selection and enhancement in Bacillus atrophaeus var. globigii, a historical biowarfare simulant.</title>
        <authorList>
            <person name="Gibbons H.S."/>
            <person name="Broomall S.M."/>
            <person name="McNew L.A."/>
            <person name="Daligault H."/>
            <person name="Chapman C."/>
            <person name="Bruce D."/>
            <person name="Karavis M."/>
            <person name="Krepps M."/>
            <person name="McGregor P.A."/>
            <person name="Hong C."/>
            <person name="Park K.H."/>
            <person name="Akmal A."/>
            <person name="Feldman A."/>
            <person name="Lin J.S."/>
            <person name="Chang W.E."/>
            <person name="Higgs B.W."/>
            <person name="Demirev P."/>
            <person name="Lindquist J."/>
            <person name="Liem A."/>
            <person name="Fochler E."/>
            <person name="Read T.D."/>
            <person name="Tapia R."/>
            <person name="Johnson S."/>
            <person name="Bishop-Lilly K.A."/>
            <person name="Detter C."/>
            <person name="Han C."/>
            <person name="Sozhamannan S."/>
            <person name="Rosenzweig C.N."/>
            <person name="Skowronski E.W."/>
        </authorList>
    </citation>
    <scope>NUCLEOTIDE SEQUENCE [LARGE SCALE GENOMIC DNA]</scope>
    <source>
        <strain evidence="2 3">1942</strain>
    </source>
</reference>
<name>A0ABM5LTY9_BACA1</name>
<accession>A0ABM5LTY9</accession>
<feature type="chain" id="PRO_5046846100" evidence="1">
    <location>
        <begin position="24"/>
        <end position="42"/>
    </location>
</feature>
<proteinExistence type="predicted"/>
<organism evidence="2 3">
    <name type="scientific">Bacillus atrophaeus (strain 1942)</name>
    <dbReference type="NCBI Taxonomy" id="720555"/>
    <lineage>
        <taxon>Bacteria</taxon>
        <taxon>Bacillati</taxon>
        <taxon>Bacillota</taxon>
        <taxon>Bacilli</taxon>
        <taxon>Bacillales</taxon>
        <taxon>Bacillaceae</taxon>
        <taxon>Bacillus</taxon>
    </lineage>
</organism>
<gene>
    <name evidence="2" type="ordered locus">BATR1942_01020</name>
</gene>
<dbReference type="Proteomes" id="UP000006867">
    <property type="component" value="Chromosome"/>
</dbReference>
<feature type="signal peptide" evidence="1">
    <location>
        <begin position="1"/>
        <end position="23"/>
    </location>
</feature>
<evidence type="ECO:0000256" key="1">
    <source>
        <dbReference type="SAM" id="SignalP"/>
    </source>
</evidence>
<evidence type="ECO:0000313" key="2">
    <source>
        <dbReference type="EMBL" id="ADP31162.1"/>
    </source>
</evidence>
<dbReference type="RefSeq" id="WP_003328410.1">
    <property type="nucleotide sequence ID" value="NC_014639.1"/>
</dbReference>
<keyword evidence="3" id="KW-1185">Reference proteome</keyword>
<evidence type="ECO:0000313" key="3">
    <source>
        <dbReference type="Proteomes" id="UP000006867"/>
    </source>
</evidence>
<keyword evidence="1" id="KW-0732">Signal</keyword>
<sequence>MKFKKSVALVIAAVMLSVGIGFSSMNTAEQSSIHNDSDRNQT</sequence>
<protein>
    <submittedName>
        <fullName evidence="2">Uncharacterized protein</fullName>
    </submittedName>
</protein>
<dbReference type="EMBL" id="CP002207">
    <property type="protein sequence ID" value="ADP31162.1"/>
    <property type="molecule type" value="Genomic_DNA"/>
</dbReference>